<evidence type="ECO:0000256" key="3">
    <source>
        <dbReference type="ARBA" id="ARBA00022679"/>
    </source>
</evidence>
<organism evidence="6 7">
    <name type="scientific">Rasamsonia emersonii (strain ATCC 16479 / CBS 393.64 / IMI 116815)</name>
    <dbReference type="NCBI Taxonomy" id="1408163"/>
    <lineage>
        <taxon>Eukaryota</taxon>
        <taxon>Fungi</taxon>
        <taxon>Dikarya</taxon>
        <taxon>Ascomycota</taxon>
        <taxon>Pezizomycotina</taxon>
        <taxon>Eurotiomycetes</taxon>
        <taxon>Eurotiomycetidae</taxon>
        <taxon>Eurotiales</taxon>
        <taxon>Trichocomaceae</taxon>
        <taxon>Rasamsonia</taxon>
    </lineage>
</organism>
<feature type="transmembrane region" description="Helical" evidence="5">
    <location>
        <begin position="31"/>
        <end position="52"/>
    </location>
</feature>
<dbReference type="InterPro" id="IPR008630">
    <property type="entry name" value="Glyco_trans_34"/>
</dbReference>
<keyword evidence="5" id="KW-0812">Transmembrane</keyword>
<sequence length="323" mass="36694">MQFALPPRKSSHTPPYAPRSSRFSLQRRRQLKTIALAGFAFVSILFILSRIFSSSSGRATSAVPSGTPNVVLVTALDHELLSDSYIQKIKRNREDYAARHGYATFFANTQDYLYALNNAPRSWTTVPAVRHAMTTYPHSTYFFYLSPHALIMNPRISLTSHVMDNKRLESLMLKDIPVVPPDSVIKTFSHLKGNDVELVLSQDAEDLSSGSFIIKQGDWARFFLDVWFDPLYRSYNFAKAEKHALDHIVQWHPTILTKLALVPQRIFNSYSPGSPASTSNSTYQEGDFVIHFAACDNDITLNCEQEMLPYYNKWHESYGQKAA</sequence>
<dbReference type="Pfam" id="PF05637">
    <property type="entry name" value="Glyco_transf_34"/>
    <property type="match status" value="1"/>
</dbReference>
<keyword evidence="5" id="KW-1133">Transmembrane helix</keyword>
<dbReference type="AlphaFoldDB" id="A0A0F4YQG2"/>
<dbReference type="FunFam" id="3.90.550.10:FF:000149">
    <property type="entry name" value="Alpha-1,6-mannosyltransferase subunit"/>
    <property type="match status" value="1"/>
</dbReference>
<evidence type="ECO:0000313" key="6">
    <source>
        <dbReference type="EMBL" id="KKA20522.1"/>
    </source>
</evidence>
<accession>A0A0F4YQG2</accession>
<name>A0A0F4YQG2_RASE3</name>
<gene>
    <name evidence="6" type="ORF">T310_5466</name>
</gene>
<protein>
    <submittedName>
        <fullName evidence="6">Alpha-1,6-mannosyltransferase</fullName>
    </submittedName>
</protein>
<comment type="caution">
    <text evidence="6">The sequence shown here is derived from an EMBL/GenBank/DDBJ whole genome shotgun (WGS) entry which is preliminary data.</text>
</comment>
<dbReference type="GO" id="GO:0000136">
    <property type="term" value="C:mannan polymerase complex"/>
    <property type="evidence" value="ECO:0007669"/>
    <property type="project" value="TreeGrafter"/>
</dbReference>
<dbReference type="Gene3D" id="3.90.550.10">
    <property type="entry name" value="Spore Coat Polysaccharide Biosynthesis Protein SpsA, Chain A"/>
    <property type="match status" value="1"/>
</dbReference>
<evidence type="ECO:0000256" key="2">
    <source>
        <dbReference type="ARBA" id="ARBA00022676"/>
    </source>
</evidence>
<dbReference type="OrthoDB" id="205108at2759"/>
<keyword evidence="2 6" id="KW-0328">Glycosyltransferase</keyword>
<dbReference type="GO" id="GO:0000009">
    <property type="term" value="F:alpha-1,6-mannosyltransferase activity"/>
    <property type="evidence" value="ECO:0007669"/>
    <property type="project" value="TreeGrafter"/>
</dbReference>
<dbReference type="EMBL" id="LASV01000253">
    <property type="protein sequence ID" value="KKA20522.1"/>
    <property type="molecule type" value="Genomic_DNA"/>
</dbReference>
<dbReference type="InterPro" id="IPR029044">
    <property type="entry name" value="Nucleotide-diphossugar_trans"/>
</dbReference>
<evidence type="ECO:0000313" key="7">
    <source>
        <dbReference type="Proteomes" id="UP000053958"/>
    </source>
</evidence>
<keyword evidence="3 6" id="KW-0808">Transferase</keyword>
<dbReference type="PANTHER" id="PTHR31306">
    <property type="entry name" value="ALPHA-1,6-MANNOSYLTRANSFERASE MNN11-RELATED"/>
    <property type="match status" value="1"/>
</dbReference>
<dbReference type="GeneID" id="25317810"/>
<dbReference type="PANTHER" id="PTHR31306:SF10">
    <property type="entry name" value="ALPHA-1,6-MANNOSYLTRANSFERASE MNN11-RELATED"/>
    <property type="match status" value="1"/>
</dbReference>
<evidence type="ECO:0000256" key="1">
    <source>
        <dbReference type="ARBA" id="ARBA00005664"/>
    </source>
</evidence>
<proteinExistence type="inferred from homology"/>
<evidence type="ECO:0000256" key="5">
    <source>
        <dbReference type="SAM" id="Phobius"/>
    </source>
</evidence>
<comment type="similarity">
    <text evidence="1">Belongs to the glycosyltransferase 34 family.</text>
</comment>
<feature type="region of interest" description="Disordered" evidence="4">
    <location>
        <begin position="1"/>
        <end position="23"/>
    </location>
</feature>
<evidence type="ECO:0000256" key="4">
    <source>
        <dbReference type="SAM" id="MobiDB-lite"/>
    </source>
</evidence>
<dbReference type="RefSeq" id="XP_013327134.1">
    <property type="nucleotide sequence ID" value="XM_013471680.1"/>
</dbReference>
<dbReference type="GO" id="GO:0006487">
    <property type="term" value="P:protein N-linked glycosylation"/>
    <property type="evidence" value="ECO:0007669"/>
    <property type="project" value="TreeGrafter"/>
</dbReference>
<dbReference type="STRING" id="1408163.A0A0F4YQG2"/>
<dbReference type="Proteomes" id="UP000053958">
    <property type="component" value="Unassembled WGS sequence"/>
</dbReference>
<keyword evidence="7" id="KW-1185">Reference proteome</keyword>
<reference evidence="6 7" key="1">
    <citation type="submission" date="2015-04" db="EMBL/GenBank/DDBJ databases">
        <authorList>
            <person name="Heijne W.H."/>
            <person name="Fedorova N.D."/>
            <person name="Nierman W.C."/>
            <person name="Vollebregt A.W."/>
            <person name="Zhao Z."/>
            <person name="Wu L."/>
            <person name="Kumar M."/>
            <person name="Stam H."/>
            <person name="van den Berg M.A."/>
            <person name="Pel H.J."/>
        </authorList>
    </citation>
    <scope>NUCLEOTIDE SEQUENCE [LARGE SCALE GENOMIC DNA]</scope>
    <source>
        <strain evidence="6 7">CBS 393.64</strain>
    </source>
</reference>
<keyword evidence="5" id="KW-0472">Membrane</keyword>